<evidence type="ECO:0000313" key="4">
    <source>
        <dbReference type="Proteomes" id="UP000055136"/>
    </source>
</evidence>
<organism evidence="3 4">
    <name type="scientific">Candidatus Tenderia electrophaga</name>
    <dbReference type="NCBI Taxonomy" id="1748243"/>
    <lineage>
        <taxon>Bacteria</taxon>
        <taxon>Pseudomonadati</taxon>
        <taxon>Pseudomonadota</taxon>
        <taxon>Gammaproteobacteria</taxon>
        <taxon>Candidatus Tenderiales</taxon>
        <taxon>Candidatus Tenderiaceae</taxon>
        <taxon>Candidatus Tenderia</taxon>
    </lineage>
</organism>
<keyword evidence="2" id="KW-0812">Transmembrane</keyword>
<dbReference type="EMBL" id="CP013099">
    <property type="protein sequence ID" value="ALP51740.1"/>
    <property type="molecule type" value="Genomic_DNA"/>
</dbReference>
<feature type="region of interest" description="Disordered" evidence="1">
    <location>
        <begin position="1"/>
        <end position="39"/>
    </location>
</feature>
<sequence>MSEQKHQPLPKEELTSIESKWGKQPDDHFGYASDEERRAKRGMEDWEMVESIPESQKGIPKWFLGVVIVVLLVAIGLSFPFWGDRPGYEREWVNWGFGLALIYIAVAATFVYFMVNLYGSKYGGRLDLDNSETERQGADKHKHD</sequence>
<reference evidence="3" key="1">
    <citation type="submission" date="2015-10" db="EMBL/GenBank/DDBJ databases">
        <title>Description of Candidatus Tenderia electrophaga gen. nov, sp. nov., an Uncultivated Electroautotroph from a Biocathode Enrichment.</title>
        <authorList>
            <person name="Eddie B.J."/>
            <person name="Malanoski A.P."/>
            <person name="Wang Z."/>
            <person name="Hall R.J."/>
            <person name="Oh S.D."/>
            <person name="Heiner C."/>
            <person name="Lin B."/>
            <person name="Strycharz-Glaven S.M."/>
        </authorList>
    </citation>
    <scope>NUCLEOTIDE SEQUENCE [LARGE SCALE GENOMIC DNA]</scope>
    <source>
        <strain evidence="3">NRL1</strain>
    </source>
</reference>
<dbReference type="STRING" id="1748243.Tel_00500"/>
<feature type="transmembrane region" description="Helical" evidence="2">
    <location>
        <begin position="62"/>
        <end position="83"/>
    </location>
</feature>
<evidence type="ECO:0000313" key="3">
    <source>
        <dbReference type="EMBL" id="ALP51740.1"/>
    </source>
</evidence>
<gene>
    <name evidence="3" type="ORF">Tel_00500</name>
</gene>
<keyword evidence="2" id="KW-1133">Transmembrane helix</keyword>
<keyword evidence="4" id="KW-1185">Reference proteome</keyword>
<evidence type="ECO:0000256" key="1">
    <source>
        <dbReference type="SAM" id="MobiDB-lite"/>
    </source>
</evidence>
<protein>
    <submittedName>
        <fullName evidence="3">Uncharacterized protein</fullName>
    </submittedName>
</protein>
<dbReference type="KEGG" id="tee:Tel_00500"/>
<proteinExistence type="predicted"/>
<feature type="transmembrane region" description="Helical" evidence="2">
    <location>
        <begin position="95"/>
        <end position="115"/>
    </location>
</feature>
<keyword evidence="2" id="KW-0472">Membrane</keyword>
<evidence type="ECO:0000256" key="2">
    <source>
        <dbReference type="SAM" id="Phobius"/>
    </source>
</evidence>
<name>A0A0S2T9E0_9GAMM</name>
<dbReference type="AlphaFoldDB" id="A0A0S2T9E0"/>
<accession>A0A0S2T9E0</accession>
<dbReference type="Proteomes" id="UP000055136">
    <property type="component" value="Chromosome"/>
</dbReference>